<protein>
    <submittedName>
        <fullName evidence="7">Flippase</fullName>
    </submittedName>
</protein>
<evidence type="ECO:0000256" key="4">
    <source>
        <dbReference type="ARBA" id="ARBA00022989"/>
    </source>
</evidence>
<keyword evidence="8" id="KW-1185">Reference proteome</keyword>
<feature type="transmembrane region" description="Helical" evidence="6">
    <location>
        <begin position="201"/>
        <end position="221"/>
    </location>
</feature>
<keyword evidence="4 6" id="KW-1133">Transmembrane helix</keyword>
<evidence type="ECO:0000256" key="6">
    <source>
        <dbReference type="SAM" id="Phobius"/>
    </source>
</evidence>
<sequence>MISAEIKKLLGGFRDSLSGNLASEDGGKFRGDVMWNLLSLGVLGASGISINILISIYYSPAYLGIFNQVYAVYIIASQVAALGVHLSAQRSVAAHGEDRDEWKTAALSAWIVCLCTSLLGCAALYFLIPLVGSILDSPQVVEGLYWVLPGVGFFALNKVLLGILNGRRRMKAYALMNGLRLFLVLMVVLLCAVTGQPGQRLPVSFSLGEFVLLLCLMVLTYKDLWPSTLAQLRVWIGRHIKFGYKAMVAGIIMDINCRVDVLVLGVFVSDREVGLYSFAAMLAEGFNQILVVLRINYNPLIARLWHEGKLPQLYSLFRAGRKKTYLIVAPLAAVLLVAFPLATWLVPALSAYQASFPVLALLMAGIMSYAGYLPFSHLLLQSNSPGAQSVMTGVIVSMNFLLNLAMVPLWGKEGAALATAINFVLYGLWVHLIIRWKLGLARNPRGAGLPSGD</sequence>
<evidence type="ECO:0000256" key="5">
    <source>
        <dbReference type="ARBA" id="ARBA00023136"/>
    </source>
</evidence>
<feature type="transmembrane region" description="Helical" evidence="6">
    <location>
        <begin position="173"/>
        <end position="195"/>
    </location>
</feature>
<dbReference type="EMBL" id="AP028679">
    <property type="protein sequence ID" value="BEQ13530.1"/>
    <property type="molecule type" value="Genomic_DNA"/>
</dbReference>
<proteinExistence type="predicted"/>
<feature type="transmembrane region" description="Helical" evidence="6">
    <location>
        <begin position="109"/>
        <end position="131"/>
    </location>
</feature>
<evidence type="ECO:0000256" key="2">
    <source>
        <dbReference type="ARBA" id="ARBA00022475"/>
    </source>
</evidence>
<dbReference type="GO" id="GO:0005886">
    <property type="term" value="C:plasma membrane"/>
    <property type="evidence" value="ECO:0007669"/>
    <property type="project" value="UniProtKB-SubCell"/>
</dbReference>
<evidence type="ECO:0000313" key="8">
    <source>
        <dbReference type="Proteomes" id="UP001366166"/>
    </source>
</evidence>
<feature type="transmembrane region" description="Helical" evidence="6">
    <location>
        <begin position="392"/>
        <end position="410"/>
    </location>
</feature>
<gene>
    <name evidence="7" type="ORF">FAK_05960</name>
</gene>
<feature type="transmembrane region" description="Helical" evidence="6">
    <location>
        <begin position="242"/>
        <end position="267"/>
    </location>
</feature>
<reference evidence="8" key="1">
    <citation type="journal article" date="2023" name="Arch. Microbiol.">
        <title>Desulfoferula mesophilus gen. nov. sp. nov., a mesophilic sulfate-reducing bacterium isolated from a brackish lake sediment.</title>
        <authorList>
            <person name="Watanabe T."/>
            <person name="Yabe T."/>
            <person name="Tsuji J.M."/>
            <person name="Fukui M."/>
        </authorList>
    </citation>
    <scope>NUCLEOTIDE SEQUENCE [LARGE SCALE GENOMIC DNA]</scope>
    <source>
        <strain evidence="8">12FAK</strain>
    </source>
</reference>
<dbReference type="AlphaFoldDB" id="A0AAU9E9E9"/>
<evidence type="ECO:0000256" key="3">
    <source>
        <dbReference type="ARBA" id="ARBA00022692"/>
    </source>
</evidence>
<evidence type="ECO:0000313" key="7">
    <source>
        <dbReference type="EMBL" id="BEQ13530.1"/>
    </source>
</evidence>
<feature type="transmembrane region" description="Helical" evidence="6">
    <location>
        <begin position="37"/>
        <end position="58"/>
    </location>
</feature>
<dbReference type="RefSeq" id="WP_338605249.1">
    <property type="nucleotide sequence ID" value="NZ_AP028679.1"/>
</dbReference>
<dbReference type="InterPro" id="IPR002797">
    <property type="entry name" value="Polysacc_synth"/>
</dbReference>
<feature type="transmembrane region" description="Helical" evidence="6">
    <location>
        <begin position="416"/>
        <end position="434"/>
    </location>
</feature>
<comment type="subcellular location">
    <subcellularLocation>
        <location evidence="1">Cell membrane</location>
        <topology evidence="1">Multi-pass membrane protein</topology>
    </subcellularLocation>
</comment>
<dbReference type="InterPro" id="IPR050833">
    <property type="entry name" value="Poly_Biosynth_Transport"/>
</dbReference>
<keyword evidence="2" id="KW-1003">Cell membrane</keyword>
<dbReference type="Proteomes" id="UP001366166">
    <property type="component" value="Chromosome"/>
</dbReference>
<feature type="transmembrane region" description="Helical" evidence="6">
    <location>
        <begin position="325"/>
        <end position="346"/>
    </location>
</feature>
<keyword evidence="3 6" id="KW-0812">Transmembrane</keyword>
<accession>A0AAU9E9E9</accession>
<feature type="transmembrane region" description="Helical" evidence="6">
    <location>
        <begin position="358"/>
        <end position="380"/>
    </location>
</feature>
<keyword evidence="5 6" id="KW-0472">Membrane</keyword>
<feature type="transmembrane region" description="Helical" evidence="6">
    <location>
        <begin position="143"/>
        <end position="161"/>
    </location>
</feature>
<feature type="transmembrane region" description="Helical" evidence="6">
    <location>
        <begin position="70"/>
        <end position="88"/>
    </location>
</feature>
<evidence type="ECO:0000256" key="1">
    <source>
        <dbReference type="ARBA" id="ARBA00004651"/>
    </source>
</evidence>
<feature type="transmembrane region" description="Helical" evidence="6">
    <location>
        <begin position="273"/>
        <end position="293"/>
    </location>
</feature>
<dbReference type="PANTHER" id="PTHR30250">
    <property type="entry name" value="PST FAMILY PREDICTED COLANIC ACID TRANSPORTER"/>
    <property type="match status" value="1"/>
</dbReference>
<dbReference type="KEGG" id="dmp:FAK_05960"/>
<dbReference type="Pfam" id="PF01943">
    <property type="entry name" value="Polysacc_synt"/>
    <property type="match status" value="1"/>
</dbReference>
<organism evidence="7 8">
    <name type="scientific">Desulfoferula mesophila</name>
    <dbReference type="NCBI Taxonomy" id="3058419"/>
    <lineage>
        <taxon>Bacteria</taxon>
        <taxon>Pseudomonadati</taxon>
        <taxon>Thermodesulfobacteriota</taxon>
        <taxon>Desulfarculia</taxon>
        <taxon>Desulfarculales</taxon>
        <taxon>Desulfarculaceae</taxon>
        <taxon>Desulfoferula</taxon>
    </lineage>
</organism>
<name>A0AAU9E9E9_9BACT</name>
<dbReference type="PANTHER" id="PTHR30250:SF11">
    <property type="entry name" value="O-ANTIGEN TRANSPORTER-RELATED"/>
    <property type="match status" value="1"/>
</dbReference>